<name>A0ABY0QHE2_9BRAD</name>
<dbReference type="EMBL" id="LT629693">
    <property type="protein sequence ID" value="SDK42669.1"/>
    <property type="molecule type" value="Genomic_DNA"/>
</dbReference>
<accession>A0ABY0QHE2</accession>
<sequence length="139" mass="15374">MAAVIKYLMVSVLLGAVSASSAHADDMIQAVSFAITGRDGSTVDVVDKKNCVFRMGARTYFLNNIVTNSITFQPFTRQMGNYSRVGIHGKSKVMEEVYQGVAQPITDYELMVESPDHARIIRAWQYIYAHGCKGITSPF</sequence>
<dbReference type="RefSeq" id="WP_091977222.1">
    <property type="nucleotide sequence ID" value="NZ_LT629693.1"/>
</dbReference>
<feature type="chain" id="PRO_5046131314" evidence="1">
    <location>
        <begin position="25"/>
        <end position="139"/>
    </location>
</feature>
<evidence type="ECO:0000313" key="3">
    <source>
        <dbReference type="Proteomes" id="UP000198803"/>
    </source>
</evidence>
<reference evidence="2 3" key="1">
    <citation type="submission" date="2016-10" db="EMBL/GenBank/DDBJ databases">
        <authorList>
            <person name="Varghese N."/>
            <person name="Submissions S."/>
        </authorList>
    </citation>
    <scope>NUCLEOTIDE SEQUENCE [LARGE SCALE GENOMIC DNA]</scope>
    <source>
        <strain evidence="2 3">GAS524</strain>
    </source>
</reference>
<gene>
    <name evidence="2" type="ORF">SAMN05444163_8083</name>
</gene>
<dbReference type="Proteomes" id="UP000198803">
    <property type="component" value="Chromosome I"/>
</dbReference>
<evidence type="ECO:0000313" key="2">
    <source>
        <dbReference type="EMBL" id="SDK42669.1"/>
    </source>
</evidence>
<feature type="signal peptide" evidence="1">
    <location>
        <begin position="1"/>
        <end position="24"/>
    </location>
</feature>
<proteinExistence type="predicted"/>
<organism evidence="2 3">
    <name type="scientific">Bradyrhizobium ottawaense</name>
    <dbReference type="NCBI Taxonomy" id="931866"/>
    <lineage>
        <taxon>Bacteria</taxon>
        <taxon>Pseudomonadati</taxon>
        <taxon>Pseudomonadota</taxon>
        <taxon>Alphaproteobacteria</taxon>
        <taxon>Hyphomicrobiales</taxon>
        <taxon>Nitrobacteraceae</taxon>
        <taxon>Bradyrhizobium</taxon>
    </lineage>
</organism>
<evidence type="ECO:0000256" key="1">
    <source>
        <dbReference type="SAM" id="SignalP"/>
    </source>
</evidence>
<keyword evidence="3" id="KW-1185">Reference proteome</keyword>
<protein>
    <submittedName>
        <fullName evidence="2">Uncharacterized protein</fullName>
    </submittedName>
</protein>
<keyword evidence="1" id="KW-0732">Signal</keyword>